<dbReference type="Proteomes" id="UP000294847">
    <property type="component" value="Chromosome 5"/>
</dbReference>
<proteinExistence type="predicted"/>
<accession>A0A4V1C7F7</accession>
<evidence type="ECO:0000313" key="2">
    <source>
        <dbReference type="Proteomes" id="UP000294847"/>
    </source>
</evidence>
<dbReference type="AlphaFoldDB" id="A0A4V1C7F7"/>
<dbReference type="EMBL" id="CP034208">
    <property type="protein sequence ID" value="QBZ63228.1"/>
    <property type="molecule type" value="Genomic_DNA"/>
</dbReference>
<gene>
    <name evidence="1" type="ORF">PoMZ_12125</name>
</gene>
<reference evidence="1 2" key="1">
    <citation type="journal article" date="2019" name="Mol. Biol. Evol.">
        <title>Blast fungal genomes show frequent chromosomal changes, gene gains and losses, and effector gene turnover.</title>
        <authorList>
            <person name="Gomez Luciano L.B."/>
            <person name="Jason Tsai I."/>
            <person name="Chuma I."/>
            <person name="Tosa Y."/>
            <person name="Chen Y.H."/>
            <person name="Li J.Y."/>
            <person name="Li M.Y."/>
            <person name="Jade Lu M.Y."/>
            <person name="Nakayashiki H."/>
            <person name="Li W.H."/>
        </authorList>
    </citation>
    <scope>NUCLEOTIDE SEQUENCE [LARGE SCALE GENOMIC DNA]</scope>
    <source>
        <strain evidence="1">MZ5-1-6</strain>
    </source>
</reference>
<name>A0A4V1C7F7_PYROR</name>
<organism evidence="1 2">
    <name type="scientific">Pyricularia oryzae</name>
    <name type="common">Rice blast fungus</name>
    <name type="synonym">Magnaporthe oryzae</name>
    <dbReference type="NCBI Taxonomy" id="318829"/>
    <lineage>
        <taxon>Eukaryota</taxon>
        <taxon>Fungi</taxon>
        <taxon>Dikarya</taxon>
        <taxon>Ascomycota</taxon>
        <taxon>Pezizomycotina</taxon>
        <taxon>Sordariomycetes</taxon>
        <taxon>Sordariomycetidae</taxon>
        <taxon>Magnaporthales</taxon>
        <taxon>Pyriculariaceae</taxon>
        <taxon>Pyricularia</taxon>
    </lineage>
</organism>
<protein>
    <submittedName>
        <fullName evidence="1">Uncharacterized protein</fullName>
    </submittedName>
</protein>
<sequence length="90" mass="9941">MALYIEKREQRSLTTATSGSPRFDLRMVAELGLKDLVNPPEISIPIQADQTIIGVLAGKMRYEVVNVVSVNLSCRFTSTQQRQAMQDAGS</sequence>
<evidence type="ECO:0000313" key="1">
    <source>
        <dbReference type="EMBL" id="QBZ63228.1"/>
    </source>
</evidence>